<organism evidence="3">
    <name type="scientific">Oryza brachyantha</name>
    <name type="common">malo sina</name>
    <dbReference type="NCBI Taxonomy" id="4533"/>
    <lineage>
        <taxon>Eukaryota</taxon>
        <taxon>Viridiplantae</taxon>
        <taxon>Streptophyta</taxon>
        <taxon>Embryophyta</taxon>
        <taxon>Tracheophyta</taxon>
        <taxon>Spermatophyta</taxon>
        <taxon>Magnoliopsida</taxon>
        <taxon>Liliopsida</taxon>
        <taxon>Poales</taxon>
        <taxon>Poaceae</taxon>
        <taxon>BOP clade</taxon>
        <taxon>Oryzoideae</taxon>
        <taxon>Oryzeae</taxon>
        <taxon>Oryzinae</taxon>
        <taxon>Oryza</taxon>
    </lineage>
</organism>
<dbReference type="EMBL" id="AP011474">
    <property type="protein sequence ID" value="BAX25117.1"/>
    <property type="molecule type" value="Genomic_DNA"/>
</dbReference>
<name>A0A1V1H799_ORYBR</name>
<protein>
    <recommendedName>
        <fullName evidence="2">VQ domain-containing protein</fullName>
    </recommendedName>
</protein>
<dbReference type="PANTHER" id="PTHR34777">
    <property type="entry name" value="VQ MOTIF-CONTAINING PROTEIN 10"/>
    <property type="match status" value="1"/>
</dbReference>
<reference evidence="3" key="1">
    <citation type="submission" date="2009-05" db="EMBL/GenBank/DDBJ databases">
        <title>Oryza sativa Japonica Group genomic DNA, chromosome 6, BAC clone:KMK0024M20, cultivar:Khau Mac Kho.</title>
        <authorList>
            <person name="Matsumoto T."/>
            <person name="Wu J."/>
            <person name="Kanamori H."/>
        </authorList>
    </citation>
    <scope>NUCLEOTIDE SEQUENCE</scope>
    <source>
        <strain evidence="3">IRGC 101232</strain>
    </source>
</reference>
<feature type="compositionally biased region" description="Gly residues" evidence="1">
    <location>
        <begin position="1"/>
        <end position="10"/>
    </location>
</feature>
<dbReference type="AlphaFoldDB" id="A0A1V1H799"/>
<proteinExistence type="predicted"/>
<dbReference type="InterPro" id="IPR008889">
    <property type="entry name" value="VQ"/>
</dbReference>
<feature type="domain" description="VQ" evidence="2">
    <location>
        <begin position="39"/>
        <end position="59"/>
    </location>
</feature>
<evidence type="ECO:0000256" key="1">
    <source>
        <dbReference type="SAM" id="MobiDB-lite"/>
    </source>
</evidence>
<evidence type="ECO:0000259" key="2">
    <source>
        <dbReference type="Pfam" id="PF05678"/>
    </source>
</evidence>
<evidence type="ECO:0000313" key="3">
    <source>
        <dbReference type="EMBL" id="BAX25117.1"/>
    </source>
</evidence>
<dbReference type="InterPro" id="IPR039608">
    <property type="entry name" value="VQ_1/10"/>
</dbReference>
<accession>A0A1V1H799</accession>
<gene>
    <name evidence="3" type="primary">OB_Ba0011H08.4</name>
</gene>
<feature type="region of interest" description="Disordered" evidence="1">
    <location>
        <begin position="1"/>
        <end position="25"/>
    </location>
</feature>
<dbReference type="PANTHER" id="PTHR34777:SF14">
    <property type="entry name" value="VQ DOMAIN-CONTAINING PROTEIN"/>
    <property type="match status" value="1"/>
</dbReference>
<dbReference type="Pfam" id="PF05678">
    <property type="entry name" value="VQ"/>
    <property type="match status" value="1"/>
</dbReference>
<sequence length="123" mass="12686">MGSRPEGGGESRAAAAAGKRREEEGEMVVKVTHVVTAEVSADEASFKDVVQRLTGKDSAAARAAAVDAAGGGGSSEGKKGDAVVFNRGHAFVLMNFMEIKALKKTNIALTMCHAIAKLAMPIN</sequence>